<dbReference type="GO" id="GO:0015421">
    <property type="term" value="F:ABC-type oligopeptide transporter activity"/>
    <property type="evidence" value="ECO:0007669"/>
    <property type="project" value="TreeGrafter"/>
</dbReference>
<dbReference type="AlphaFoldDB" id="A0A381NAP0"/>
<evidence type="ECO:0000256" key="1">
    <source>
        <dbReference type="ARBA" id="ARBA00004651"/>
    </source>
</evidence>
<protein>
    <recommendedName>
        <fullName evidence="13">ABC transporter ATP-binding protein</fullName>
    </recommendedName>
</protein>
<evidence type="ECO:0000256" key="2">
    <source>
        <dbReference type="ARBA" id="ARBA00022448"/>
    </source>
</evidence>
<reference evidence="12" key="1">
    <citation type="submission" date="2018-05" db="EMBL/GenBank/DDBJ databases">
        <authorList>
            <person name="Lanie J.A."/>
            <person name="Ng W.-L."/>
            <person name="Kazmierczak K.M."/>
            <person name="Andrzejewski T.M."/>
            <person name="Davidsen T.M."/>
            <person name="Wayne K.J."/>
            <person name="Tettelin H."/>
            <person name="Glass J.I."/>
            <person name="Rusch D."/>
            <person name="Podicherti R."/>
            <person name="Tsui H.-C.T."/>
            <person name="Winkler M.E."/>
        </authorList>
    </citation>
    <scope>NUCLEOTIDE SEQUENCE</scope>
</reference>
<dbReference type="InterPro" id="IPR039421">
    <property type="entry name" value="Type_1_exporter"/>
</dbReference>
<evidence type="ECO:0000313" key="12">
    <source>
        <dbReference type="EMBL" id="SUZ51577.1"/>
    </source>
</evidence>
<evidence type="ECO:0000256" key="3">
    <source>
        <dbReference type="ARBA" id="ARBA00022475"/>
    </source>
</evidence>
<keyword evidence="2" id="KW-0813">Transport</keyword>
<dbReference type="GO" id="GO:0016887">
    <property type="term" value="F:ATP hydrolysis activity"/>
    <property type="evidence" value="ECO:0007669"/>
    <property type="project" value="InterPro"/>
</dbReference>
<dbReference type="Gene3D" id="3.40.50.300">
    <property type="entry name" value="P-loop containing nucleotide triphosphate hydrolases"/>
    <property type="match status" value="1"/>
</dbReference>
<evidence type="ECO:0000256" key="5">
    <source>
        <dbReference type="ARBA" id="ARBA00022741"/>
    </source>
</evidence>
<dbReference type="PANTHER" id="PTHR43394">
    <property type="entry name" value="ATP-DEPENDENT PERMEASE MDL1, MITOCHONDRIAL"/>
    <property type="match status" value="1"/>
</dbReference>
<keyword evidence="7 9" id="KW-1133">Transmembrane helix</keyword>
<evidence type="ECO:0000256" key="9">
    <source>
        <dbReference type="SAM" id="Phobius"/>
    </source>
</evidence>
<keyword evidence="8 9" id="KW-0472">Membrane</keyword>
<feature type="domain" description="ABC transporter" evidence="10">
    <location>
        <begin position="329"/>
        <end position="548"/>
    </location>
</feature>
<feature type="transmembrane region" description="Helical" evidence="9">
    <location>
        <begin position="46"/>
        <end position="65"/>
    </location>
</feature>
<feature type="domain" description="ABC transmembrane type-1" evidence="11">
    <location>
        <begin position="1"/>
        <end position="295"/>
    </location>
</feature>
<feature type="transmembrane region" description="Helical" evidence="9">
    <location>
        <begin position="152"/>
        <end position="170"/>
    </location>
</feature>
<proteinExistence type="predicted"/>
<evidence type="ECO:0000256" key="7">
    <source>
        <dbReference type="ARBA" id="ARBA00022989"/>
    </source>
</evidence>
<dbReference type="GO" id="GO:0005524">
    <property type="term" value="F:ATP binding"/>
    <property type="evidence" value="ECO:0007669"/>
    <property type="project" value="UniProtKB-KW"/>
</dbReference>
<dbReference type="FunFam" id="3.40.50.300:FF:000221">
    <property type="entry name" value="Multidrug ABC transporter ATP-binding protein"/>
    <property type="match status" value="1"/>
</dbReference>
<dbReference type="SMART" id="SM00382">
    <property type="entry name" value="AAA"/>
    <property type="match status" value="1"/>
</dbReference>
<dbReference type="Pfam" id="PF00005">
    <property type="entry name" value="ABC_tran"/>
    <property type="match status" value="1"/>
</dbReference>
<dbReference type="PROSITE" id="PS00211">
    <property type="entry name" value="ABC_TRANSPORTER_1"/>
    <property type="match status" value="1"/>
</dbReference>
<feature type="transmembrane region" description="Helical" evidence="9">
    <location>
        <begin position="123"/>
        <end position="146"/>
    </location>
</feature>
<name>A0A381NAP0_9ZZZZ</name>
<keyword evidence="6" id="KW-0067">ATP-binding</keyword>
<sequence length="550" mass="60586">MRIFAVPLALLIPVPLKIVVDSVVGTNPVPQFITFWVPDIWIKSDLAILAFAAFMQVSIVLITQFQELGSYVLRASAGQGLLKEFRARLFFHLQRLSLRYHDTQGTAESVYRVQMDAPAIRDIAINSVIPTLGSSLTLVAMVVIIVSIDWQLAVVALAVSPVLFVLARSYTTRMRPRYREARRLEGFSIEIIQQALAAFRVVKAFGREKGEQDRFEQQADNVVKKRLWLGWAEGVFGLMVNLTIAVGSAFVLYVGIRNVLNGQLTLGELLVVLAYIAQLYEPLRTISRQASSLQSSLVSAERAFEVLDEIPDVVEKDSSIPLKNVVGSVEFRNVFFSHVGRGQVLDDICFRVPFGTRLGLSGRTGAGKTTVASLLPRFYDPDAGVILIDGIDIREYSLADLRSQFAIVLQEPVLFSSSISENIAYGRPNASKREIELAARAANVIEFIGELPDGFETLVGERGMKLSGGERQRIALARAFLKDAPILILDEPTSSVDTETEVGIMETMEHLMAGRTTFMIAHRVSTLSICDARLEIENGIVTGAIGNVEA</sequence>
<dbReference type="InterPro" id="IPR003439">
    <property type="entry name" value="ABC_transporter-like_ATP-bd"/>
</dbReference>
<comment type="subcellular location">
    <subcellularLocation>
        <location evidence="1">Cell membrane</location>
        <topology evidence="1">Multi-pass membrane protein</topology>
    </subcellularLocation>
</comment>
<dbReference type="InterPro" id="IPR036640">
    <property type="entry name" value="ABC1_TM_sf"/>
</dbReference>
<accession>A0A381NAP0</accession>
<dbReference type="PANTHER" id="PTHR43394:SF1">
    <property type="entry name" value="ATP-BINDING CASSETTE SUB-FAMILY B MEMBER 10, MITOCHONDRIAL"/>
    <property type="match status" value="1"/>
</dbReference>
<keyword evidence="4 9" id="KW-0812">Transmembrane</keyword>
<evidence type="ECO:0000256" key="6">
    <source>
        <dbReference type="ARBA" id="ARBA00022840"/>
    </source>
</evidence>
<evidence type="ECO:0008006" key="13">
    <source>
        <dbReference type="Google" id="ProtNLM"/>
    </source>
</evidence>
<evidence type="ECO:0000256" key="4">
    <source>
        <dbReference type="ARBA" id="ARBA00022692"/>
    </source>
</evidence>
<dbReference type="Pfam" id="PF00664">
    <property type="entry name" value="ABC_membrane"/>
    <property type="match status" value="1"/>
</dbReference>
<evidence type="ECO:0000259" key="11">
    <source>
        <dbReference type="PROSITE" id="PS50929"/>
    </source>
</evidence>
<dbReference type="SUPFAM" id="SSF52540">
    <property type="entry name" value="P-loop containing nucleoside triphosphate hydrolases"/>
    <property type="match status" value="1"/>
</dbReference>
<gene>
    <name evidence="12" type="ORF">METZ01_LOCUS4431</name>
</gene>
<dbReference type="InterPro" id="IPR027417">
    <property type="entry name" value="P-loop_NTPase"/>
</dbReference>
<dbReference type="EMBL" id="UINC01000228">
    <property type="protein sequence ID" value="SUZ51577.1"/>
    <property type="molecule type" value="Genomic_DNA"/>
</dbReference>
<dbReference type="InterPro" id="IPR003593">
    <property type="entry name" value="AAA+_ATPase"/>
</dbReference>
<evidence type="ECO:0000256" key="8">
    <source>
        <dbReference type="ARBA" id="ARBA00023136"/>
    </source>
</evidence>
<dbReference type="Gene3D" id="1.20.1560.10">
    <property type="entry name" value="ABC transporter type 1, transmembrane domain"/>
    <property type="match status" value="1"/>
</dbReference>
<organism evidence="12">
    <name type="scientific">marine metagenome</name>
    <dbReference type="NCBI Taxonomy" id="408172"/>
    <lineage>
        <taxon>unclassified sequences</taxon>
        <taxon>metagenomes</taxon>
        <taxon>ecological metagenomes</taxon>
    </lineage>
</organism>
<dbReference type="GO" id="GO:0005886">
    <property type="term" value="C:plasma membrane"/>
    <property type="evidence" value="ECO:0007669"/>
    <property type="project" value="UniProtKB-SubCell"/>
</dbReference>
<dbReference type="InterPro" id="IPR017871">
    <property type="entry name" value="ABC_transporter-like_CS"/>
</dbReference>
<evidence type="ECO:0000259" key="10">
    <source>
        <dbReference type="PROSITE" id="PS50893"/>
    </source>
</evidence>
<keyword evidence="5" id="KW-0547">Nucleotide-binding</keyword>
<dbReference type="PROSITE" id="PS50929">
    <property type="entry name" value="ABC_TM1F"/>
    <property type="match status" value="1"/>
</dbReference>
<dbReference type="PROSITE" id="PS50893">
    <property type="entry name" value="ABC_TRANSPORTER_2"/>
    <property type="match status" value="1"/>
</dbReference>
<dbReference type="InterPro" id="IPR011527">
    <property type="entry name" value="ABC1_TM_dom"/>
</dbReference>
<keyword evidence="3" id="KW-1003">Cell membrane</keyword>
<dbReference type="SUPFAM" id="SSF90123">
    <property type="entry name" value="ABC transporter transmembrane region"/>
    <property type="match status" value="1"/>
</dbReference>
<feature type="transmembrane region" description="Helical" evidence="9">
    <location>
        <begin position="234"/>
        <end position="256"/>
    </location>
</feature>